<organism evidence="2 3">
    <name type="scientific">Xenopus tropicalis</name>
    <name type="common">Western clawed frog</name>
    <name type="synonym">Silurana tropicalis</name>
    <dbReference type="NCBI Taxonomy" id="8364"/>
    <lineage>
        <taxon>Eukaryota</taxon>
        <taxon>Metazoa</taxon>
        <taxon>Chordata</taxon>
        <taxon>Craniata</taxon>
        <taxon>Vertebrata</taxon>
        <taxon>Euteleostomi</taxon>
        <taxon>Amphibia</taxon>
        <taxon>Batrachia</taxon>
        <taxon>Anura</taxon>
        <taxon>Pipoidea</taxon>
        <taxon>Pipidae</taxon>
        <taxon>Xenopodinae</taxon>
        <taxon>Xenopus</taxon>
        <taxon>Silurana</taxon>
    </lineage>
</organism>
<feature type="region of interest" description="Disordered" evidence="1">
    <location>
        <begin position="156"/>
        <end position="203"/>
    </location>
</feature>
<name>A0A8J1JM53_XENTR</name>
<gene>
    <name evidence="3 4" type="primary">LOC116410874</name>
</gene>
<evidence type="ECO:0000313" key="4">
    <source>
        <dbReference type="Xenbase" id="XB-GENE-29096503"/>
    </source>
</evidence>
<dbReference type="Proteomes" id="UP000008143">
    <property type="component" value="Chromosome 5"/>
</dbReference>
<reference evidence="3" key="1">
    <citation type="submission" date="2025-08" db="UniProtKB">
        <authorList>
            <consortium name="RefSeq"/>
        </authorList>
    </citation>
    <scope>IDENTIFICATION</scope>
    <source>
        <strain evidence="3">Nigerian</strain>
        <tissue evidence="3">Liver and blood</tissue>
    </source>
</reference>
<feature type="region of interest" description="Disordered" evidence="1">
    <location>
        <begin position="229"/>
        <end position="252"/>
    </location>
</feature>
<sequence length="355" mass="40225">MAAAATNYKLKSHGPSLCDITMKRDINETFYPFCTINEANRYVESFPVCPLSEETTRDVVISQERPRPVPLLLPEDITCDGLLCPIPNRDNQLIKSNEELRSAIIQGMSPIENMNSDAQKEMSIWETLMDIGSPISIFFILLDLCSIYWYVRSKPKKDDDIPANSEAQSKEEQRESLENVESQENRNEKEHEAHRPVGRKKNPHFHRYISPMKEQVCFVTRDQIPRKKPMTKASLDAPVTAVPSHSQTSPPAMAPKEEVKYMIIAVPRYSQTSTPATAPKEEVKAPVTAVPSHSQTSPPAMAPKEEVKTMITAVPRYSQTSPPAMAPKKEVKVNIRNCLYVKLRRFLSCHFPTRF</sequence>
<accession>A0A8J1JM53</accession>
<dbReference type="RefSeq" id="XP_031758105.1">
    <property type="nucleotide sequence ID" value="XM_031902245.1"/>
</dbReference>
<evidence type="ECO:0000256" key="1">
    <source>
        <dbReference type="SAM" id="MobiDB-lite"/>
    </source>
</evidence>
<dbReference type="AGR" id="Xenbase:XB-GENE-29096503"/>
<feature type="region of interest" description="Disordered" evidence="1">
    <location>
        <begin position="273"/>
        <end position="303"/>
    </location>
</feature>
<dbReference type="AlphaFoldDB" id="A0A8J1JM53"/>
<dbReference type="KEGG" id="xtr:116410874"/>
<dbReference type="GeneID" id="116410874"/>
<protein>
    <submittedName>
        <fullName evidence="3">Uncharacterized protein LOC116410874</fullName>
    </submittedName>
</protein>
<proteinExistence type="predicted"/>
<dbReference type="Xenbase" id="XB-GENE-29096503">
    <property type="gene designation" value="LOC116410874"/>
</dbReference>
<evidence type="ECO:0000313" key="2">
    <source>
        <dbReference type="Proteomes" id="UP000008143"/>
    </source>
</evidence>
<feature type="compositionally biased region" description="Basic and acidic residues" evidence="1">
    <location>
        <begin position="168"/>
        <end position="195"/>
    </location>
</feature>
<keyword evidence="2" id="KW-1185">Reference proteome</keyword>
<evidence type="ECO:0000313" key="3">
    <source>
        <dbReference type="RefSeq" id="XP_031758105.1"/>
    </source>
</evidence>